<dbReference type="InParanoid" id="A7TBM6"/>
<dbReference type="eggNOG" id="ENOG502SWKQ">
    <property type="taxonomic scope" value="Eukaryota"/>
</dbReference>
<dbReference type="Proteomes" id="UP000001593">
    <property type="component" value="Unassembled WGS sequence"/>
</dbReference>
<feature type="region of interest" description="Disordered" evidence="1">
    <location>
        <begin position="108"/>
        <end position="151"/>
    </location>
</feature>
<feature type="region of interest" description="Disordered" evidence="1">
    <location>
        <begin position="1"/>
        <end position="32"/>
    </location>
</feature>
<dbReference type="OMA" id="LPYREHV"/>
<name>A7TBM6_NEMVE</name>
<dbReference type="PANTHER" id="PTHR47331:SF7">
    <property type="match status" value="1"/>
</dbReference>
<evidence type="ECO:0000313" key="3">
    <source>
        <dbReference type="Proteomes" id="UP000001593"/>
    </source>
</evidence>
<dbReference type="PhylomeDB" id="A7TBM6"/>
<feature type="compositionally biased region" description="Low complexity" evidence="1">
    <location>
        <begin position="21"/>
        <end position="32"/>
    </location>
</feature>
<dbReference type="PANTHER" id="PTHR47331">
    <property type="entry name" value="PHD-TYPE DOMAIN-CONTAINING PROTEIN"/>
    <property type="match status" value="1"/>
</dbReference>
<organism evidence="2 3">
    <name type="scientific">Nematostella vectensis</name>
    <name type="common">Starlet sea anemone</name>
    <dbReference type="NCBI Taxonomy" id="45351"/>
    <lineage>
        <taxon>Eukaryota</taxon>
        <taxon>Metazoa</taxon>
        <taxon>Cnidaria</taxon>
        <taxon>Anthozoa</taxon>
        <taxon>Hexacorallia</taxon>
        <taxon>Actiniaria</taxon>
        <taxon>Edwardsiidae</taxon>
        <taxon>Nematostella</taxon>
    </lineage>
</organism>
<dbReference type="HOGENOM" id="CLU_864877_0_0_1"/>
<feature type="compositionally biased region" description="Basic and acidic residues" evidence="1">
    <location>
        <begin position="7"/>
        <end position="19"/>
    </location>
</feature>
<protein>
    <submittedName>
        <fullName evidence="2">Uncharacterized protein</fullName>
    </submittedName>
</protein>
<evidence type="ECO:0000313" key="2">
    <source>
        <dbReference type="EMBL" id="EDO26580.1"/>
    </source>
</evidence>
<feature type="compositionally biased region" description="Polar residues" evidence="1">
    <location>
        <begin position="126"/>
        <end position="136"/>
    </location>
</feature>
<evidence type="ECO:0000256" key="1">
    <source>
        <dbReference type="SAM" id="MobiDB-lite"/>
    </source>
</evidence>
<gene>
    <name evidence="2" type="ORF">NEMVEDRAFT_v1g224899</name>
</gene>
<reference evidence="2 3" key="1">
    <citation type="journal article" date="2007" name="Science">
        <title>Sea anemone genome reveals ancestral eumetazoan gene repertoire and genomic organization.</title>
        <authorList>
            <person name="Putnam N.H."/>
            <person name="Srivastava M."/>
            <person name="Hellsten U."/>
            <person name="Dirks B."/>
            <person name="Chapman J."/>
            <person name="Salamov A."/>
            <person name="Terry A."/>
            <person name="Shapiro H."/>
            <person name="Lindquist E."/>
            <person name="Kapitonov V.V."/>
            <person name="Jurka J."/>
            <person name="Genikhovich G."/>
            <person name="Grigoriev I.V."/>
            <person name="Lucas S.M."/>
            <person name="Steele R.E."/>
            <person name="Finnerty J.R."/>
            <person name="Technau U."/>
            <person name="Martindale M.Q."/>
            <person name="Rokhsar D.S."/>
        </authorList>
    </citation>
    <scope>NUCLEOTIDE SEQUENCE [LARGE SCALE GENOMIC DNA]</scope>
    <source>
        <strain evidence="3">CH2 X CH6</strain>
    </source>
</reference>
<dbReference type="AlphaFoldDB" id="A7TBM6"/>
<accession>A7TBM6</accession>
<keyword evidence="3" id="KW-1185">Reference proteome</keyword>
<sequence length="322" mass="36199">MISVKQSGKEFDAKSERSYRSSRPSSSRASSARIKALAEARAAREEADYARILAEKQKELAILTADKNAAVAKAKLDAIEQAINEEEFGEGPAEKEDAENFTGQWVHSSPALESDTPNVRNALGPKNTSEPHTLSLSHLPRSDNVPKESTPALPYREHVQPQDRMFTNHGHDKDVNYHPVISTPDNPYRDITQSQLMDSLTTVNNQIVTSLARQRLPISEPDIFDGDATLFQPWKRAFKTMLHDAIASPTQEINYLRKFTSGPPQALVDNYRKRLRDPATLLEQLWVELEKRFGSPAMISNSLLERLKNAARFSENQPEKLQ</sequence>
<feature type="non-terminal residue" evidence="2">
    <location>
        <position position="322"/>
    </location>
</feature>
<proteinExistence type="predicted"/>
<dbReference type="EMBL" id="DS475434">
    <property type="protein sequence ID" value="EDO26580.1"/>
    <property type="molecule type" value="Genomic_DNA"/>
</dbReference>